<name>A0AB37UQ27_9CYAN</name>
<dbReference type="InterPro" id="IPR050595">
    <property type="entry name" value="Bact_response_regulator"/>
</dbReference>
<feature type="modified residue" description="4-aspartylphosphate" evidence="2">
    <location>
        <position position="55"/>
    </location>
</feature>
<accession>A0AB37UQ27</accession>
<reference evidence="4 5" key="1">
    <citation type="journal article" date="2019" name="Genome Biol. Evol.">
        <title>Day and night: Metabolic profiles and evolutionary relationships of six axenic non-marine cyanobacteria.</title>
        <authorList>
            <person name="Will S.E."/>
            <person name="Henke P."/>
            <person name="Boedeker C."/>
            <person name="Huang S."/>
            <person name="Brinkmann H."/>
            <person name="Rohde M."/>
            <person name="Jarek M."/>
            <person name="Friedl T."/>
            <person name="Seufert S."/>
            <person name="Schumacher M."/>
            <person name="Overmann J."/>
            <person name="Neumann-Schaal M."/>
            <person name="Petersen J."/>
        </authorList>
    </citation>
    <scope>NUCLEOTIDE SEQUENCE [LARGE SCALE GENOMIC DNA]</scope>
    <source>
        <strain evidence="4 5">SAG 39.79</strain>
    </source>
</reference>
<dbReference type="EMBL" id="RSCK01000006">
    <property type="protein sequence ID" value="RUT13505.1"/>
    <property type="molecule type" value="Genomic_DNA"/>
</dbReference>
<feature type="domain" description="Response regulatory" evidence="3">
    <location>
        <begin position="5"/>
        <end position="122"/>
    </location>
</feature>
<organism evidence="4 5">
    <name type="scientific">Chroococcidiopsis cubana SAG 39.79</name>
    <dbReference type="NCBI Taxonomy" id="388085"/>
    <lineage>
        <taxon>Bacteria</taxon>
        <taxon>Bacillati</taxon>
        <taxon>Cyanobacteriota</taxon>
        <taxon>Cyanophyceae</taxon>
        <taxon>Chroococcidiopsidales</taxon>
        <taxon>Chroococcidiopsidaceae</taxon>
        <taxon>Chroococcidiopsis</taxon>
    </lineage>
</organism>
<evidence type="ECO:0000313" key="4">
    <source>
        <dbReference type="EMBL" id="RUT13505.1"/>
    </source>
</evidence>
<dbReference type="InterPro" id="IPR011006">
    <property type="entry name" value="CheY-like_superfamily"/>
</dbReference>
<dbReference type="AlphaFoldDB" id="A0AB37UQ27"/>
<protein>
    <submittedName>
        <fullName evidence="4">Response regulator</fullName>
    </submittedName>
</protein>
<gene>
    <name evidence="4" type="ORF">DSM107010_11280</name>
</gene>
<dbReference type="SMART" id="SM00448">
    <property type="entry name" value="REC"/>
    <property type="match status" value="1"/>
</dbReference>
<evidence type="ECO:0000313" key="5">
    <source>
        <dbReference type="Proteomes" id="UP000282574"/>
    </source>
</evidence>
<keyword evidence="1 2" id="KW-0597">Phosphoprotein</keyword>
<dbReference type="PROSITE" id="PS50110">
    <property type="entry name" value="RESPONSE_REGULATORY"/>
    <property type="match status" value="1"/>
</dbReference>
<dbReference type="GO" id="GO:0000160">
    <property type="term" value="P:phosphorelay signal transduction system"/>
    <property type="evidence" value="ECO:0007669"/>
    <property type="project" value="InterPro"/>
</dbReference>
<evidence type="ECO:0000259" key="3">
    <source>
        <dbReference type="PROSITE" id="PS50110"/>
    </source>
</evidence>
<evidence type="ECO:0000256" key="1">
    <source>
        <dbReference type="ARBA" id="ARBA00022553"/>
    </source>
</evidence>
<sequence>MTMKRILIIDDEQDIREATQICLEISGEWEVLTASSGAEGLVTAASEQPDAILLDVMMPDMDGLTTFQKLQAHPLTQNIPVILLTAKAQPAEQRQFTQIQVAAVITKPYDPFTLANQIEQVLIAAKS</sequence>
<dbReference type="SUPFAM" id="SSF52172">
    <property type="entry name" value="CheY-like"/>
    <property type="match status" value="1"/>
</dbReference>
<dbReference type="Pfam" id="PF00072">
    <property type="entry name" value="Response_reg"/>
    <property type="match status" value="1"/>
</dbReference>
<dbReference type="PANTHER" id="PTHR44591">
    <property type="entry name" value="STRESS RESPONSE REGULATOR PROTEIN 1"/>
    <property type="match status" value="1"/>
</dbReference>
<dbReference type="PANTHER" id="PTHR44591:SF22">
    <property type="entry name" value="CHEY SUBFAMILY"/>
    <property type="match status" value="1"/>
</dbReference>
<dbReference type="Gene3D" id="3.40.50.2300">
    <property type="match status" value="1"/>
</dbReference>
<dbReference type="InterPro" id="IPR001789">
    <property type="entry name" value="Sig_transdc_resp-reg_receiver"/>
</dbReference>
<dbReference type="CDD" id="cd17552">
    <property type="entry name" value="REC_RR468-like"/>
    <property type="match status" value="1"/>
</dbReference>
<proteinExistence type="predicted"/>
<evidence type="ECO:0000256" key="2">
    <source>
        <dbReference type="PROSITE-ProRule" id="PRU00169"/>
    </source>
</evidence>
<comment type="caution">
    <text evidence="4">The sequence shown here is derived from an EMBL/GenBank/DDBJ whole genome shotgun (WGS) entry which is preliminary data.</text>
</comment>
<keyword evidence="5" id="KW-1185">Reference proteome</keyword>
<dbReference type="Proteomes" id="UP000282574">
    <property type="component" value="Unassembled WGS sequence"/>
</dbReference>